<feature type="transmembrane region" description="Helical" evidence="1">
    <location>
        <begin position="18"/>
        <end position="36"/>
    </location>
</feature>
<gene>
    <name evidence="2" type="ORF">L248_3136</name>
</gene>
<keyword evidence="1" id="KW-0472">Membrane</keyword>
<dbReference type="Proteomes" id="UP000030647">
    <property type="component" value="Unassembled WGS sequence"/>
</dbReference>
<keyword evidence="3" id="KW-1185">Reference proteome</keyword>
<dbReference type="RefSeq" id="WP_022529721.1">
    <property type="nucleotide sequence ID" value="NZ_KI271590.1"/>
</dbReference>
<evidence type="ECO:0000313" key="2">
    <source>
        <dbReference type="EMBL" id="ERL64974.1"/>
    </source>
</evidence>
<evidence type="ECO:0008006" key="4">
    <source>
        <dbReference type="Google" id="ProtNLM"/>
    </source>
</evidence>
<dbReference type="AlphaFoldDB" id="U4TLA4"/>
<name>U4TLA4_9LACO</name>
<evidence type="ECO:0000256" key="1">
    <source>
        <dbReference type="SAM" id="Phobius"/>
    </source>
</evidence>
<organism evidence="2 3">
    <name type="scientific">Schleiferilactobacillus shenzhenensis LY-73</name>
    <dbReference type="NCBI Taxonomy" id="1231336"/>
    <lineage>
        <taxon>Bacteria</taxon>
        <taxon>Bacillati</taxon>
        <taxon>Bacillota</taxon>
        <taxon>Bacilli</taxon>
        <taxon>Lactobacillales</taxon>
        <taxon>Lactobacillaceae</taxon>
        <taxon>Schleiferilactobacillus</taxon>
    </lineage>
</organism>
<feature type="transmembrane region" description="Helical" evidence="1">
    <location>
        <begin position="146"/>
        <end position="166"/>
    </location>
</feature>
<sequence length="173" mass="19081">MAFLNGDPQRIARWGRRGLYSGFTIGILAISSWIQSTHGIGTGDKGMSLLNIGLTIGFAVLASAEFLVAIWALATLRKMRQNGDAATQEALRQAELSPKQLRKQRNQLISVAVIVLAVVGWFYYRMQRVNASVWAGNERQGAVEVLLLLIVAAIMMVAAGIMSELLRRRREVQ</sequence>
<keyword evidence="1" id="KW-0812">Transmembrane</keyword>
<dbReference type="HOGENOM" id="CLU_1545699_0_0_9"/>
<accession>U4TLA4</accession>
<dbReference type="OrthoDB" id="9788394at2"/>
<reference evidence="3" key="1">
    <citation type="journal article" date="2013" name="Genome Announc.">
        <title>Whole-Genome Sequencing of Lactobacillus shenzhenensis Strain LY-73T.</title>
        <authorList>
            <person name="Lin Z."/>
            <person name="Liu Z."/>
            <person name="Yang R."/>
            <person name="Zou Y."/>
            <person name="Wan D."/>
            <person name="Chen J."/>
            <person name="Guo M."/>
            <person name="Zhao J."/>
            <person name="Fang C."/>
            <person name="Yang R."/>
            <person name="Liu F."/>
        </authorList>
    </citation>
    <scope>NUCLEOTIDE SEQUENCE [LARGE SCALE GENOMIC DNA]</scope>
    <source>
        <strain evidence="3">LY-73</strain>
    </source>
</reference>
<dbReference type="EMBL" id="KI271590">
    <property type="protein sequence ID" value="ERL64974.1"/>
    <property type="molecule type" value="Genomic_DNA"/>
</dbReference>
<evidence type="ECO:0000313" key="3">
    <source>
        <dbReference type="Proteomes" id="UP000030647"/>
    </source>
</evidence>
<keyword evidence="1" id="KW-1133">Transmembrane helix</keyword>
<proteinExistence type="predicted"/>
<feature type="transmembrane region" description="Helical" evidence="1">
    <location>
        <begin position="108"/>
        <end position="126"/>
    </location>
</feature>
<protein>
    <recommendedName>
        <fullName evidence="4">DUF2975 domain-containing protein</fullName>
    </recommendedName>
</protein>
<feature type="transmembrane region" description="Helical" evidence="1">
    <location>
        <begin position="48"/>
        <end position="74"/>
    </location>
</feature>